<protein>
    <submittedName>
        <fullName evidence="1">Uncharacterized protein</fullName>
    </submittedName>
</protein>
<proteinExistence type="predicted"/>
<organism evidence="1">
    <name type="scientific">uncultured marine thaumarchaeote KM3_200_B02</name>
    <dbReference type="NCBI Taxonomy" id="1456093"/>
    <lineage>
        <taxon>Archaea</taxon>
        <taxon>Nitrososphaerota</taxon>
        <taxon>environmental samples</taxon>
    </lineage>
</organism>
<evidence type="ECO:0000313" key="1">
    <source>
        <dbReference type="EMBL" id="AIF07176.1"/>
    </source>
</evidence>
<accession>A0A075GTC0</accession>
<reference evidence="1" key="1">
    <citation type="journal article" date="2014" name="Genome Biol. Evol.">
        <title>Pangenome evidence for extensive interdomain horizontal transfer affecting lineage core and shell genes in uncultured planktonic thaumarchaeota and euryarchaeota.</title>
        <authorList>
            <person name="Deschamps P."/>
            <person name="Zivanovic Y."/>
            <person name="Moreira D."/>
            <person name="Rodriguez-Valera F."/>
            <person name="Lopez-Garcia P."/>
        </authorList>
    </citation>
    <scope>NUCLEOTIDE SEQUENCE</scope>
</reference>
<dbReference type="AlphaFoldDB" id="A0A075GTC0"/>
<sequence>MAHAKNFNIRPSQVTRTFGPGSIYDNQSDSMIIMGLDSWQPDKFKGISDELLLQEIRRNKFDSVEKLYSTSSFASADDPGTIPVRSFPTWGFCPKCKKLVSNRNYQRETGMKCDSAECKDRKKTKT</sequence>
<name>A0A075GTC0_9ARCH</name>
<dbReference type="EMBL" id="KF900793">
    <property type="protein sequence ID" value="AIF07176.1"/>
    <property type="molecule type" value="Genomic_DNA"/>
</dbReference>